<keyword evidence="2" id="KW-1185">Reference proteome</keyword>
<dbReference type="AlphaFoldDB" id="A0A3M7RYR5"/>
<proteinExistence type="predicted"/>
<protein>
    <submittedName>
        <fullName evidence="1">Uncharacterized protein</fullName>
    </submittedName>
</protein>
<organism evidence="1 2">
    <name type="scientific">Brachionus plicatilis</name>
    <name type="common">Marine rotifer</name>
    <name type="synonym">Brachionus muelleri</name>
    <dbReference type="NCBI Taxonomy" id="10195"/>
    <lineage>
        <taxon>Eukaryota</taxon>
        <taxon>Metazoa</taxon>
        <taxon>Spiralia</taxon>
        <taxon>Gnathifera</taxon>
        <taxon>Rotifera</taxon>
        <taxon>Eurotatoria</taxon>
        <taxon>Monogononta</taxon>
        <taxon>Pseudotrocha</taxon>
        <taxon>Ploima</taxon>
        <taxon>Brachionidae</taxon>
        <taxon>Brachionus</taxon>
    </lineage>
</organism>
<sequence length="78" mass="8306">MSASSGLLAAGTTNNEHPELISNFYSTGNPLLENGLLLLKLASKELGVDLVDFGEALSKEPNLPKRLSLPTLLKLESL</sequence>
<gene>
    <name evidence="1" type="ORF">BpHYR1_027513</name>
</gene>
<reference evidence="1 2" key="1">
    <citation type="journal article" date="2018" name="Sci. Rep.">
        <title>Genomic signatures of local adaptation to the degree of environmental predictability in rotifers.</title>
        <authorList>
            <person name="Franch-Gras L."/>
            <person name="Hahn C."/>
            <person name="Garcia-Roger E.M."/>
            <person name="Carmona M.J."/>
            <person name="Serra M."/>
            <person name="Gomez A."/>
        </authorList>
    </citation>
    <scope>NUCLEOTIDE SEQUENCE [LARGE SCALE GENOMIC DNA]</scope>
    <source>
        <strain evidence="1">HYR1</strain>
    </source>
</reference>
<comment type="caution">
    <text evidence="1">The sequence shown here is derived from an EMBL/GenBank/DDBJ whole genome shotgun (WGS) entry which is preliminary data.</text>
</comment>
<accession>A0A3M7RYR5</accession>
<dbReference type="EMBL" id="REGN01002362">
    <property type="protein sequence ID" value="RNA28612.1"/>
    <property type="molecule type" value="Genomic_DNA"/>
</dbReference>
<evidence type="ECO:0000313" key="2">
    <source>
        <dbReference type="Proteomes" id="UP000276133"/>
    </source>
</evidence>
<evidence type="ECO:0000313" key="1">
    <source>
        <dbReference type="EMBL" id="RNA28612.1"/>
    </source>
</evidence>
<dbReference type="Proteomes" id="UP000276133">
    <property type="component" value="Unassembled WGS sequence"/>
</dbReference>
<name>A0A3M7RYR5_BRAPC</name>